<accession>A0A4R3Y556</accession>
<evidence type="ECO:0000313" key="3">
    <source>
        <dbReference type="Proteomes" id="UP000294619"/>
    </source>
</evidence>
<protein>
    <submittedName>
        <fullName evidence="2">UPF0149 family protein</fullName>
    </submittedName>
</protein>
<evidence type="ECO:0000313" key="4">
    <source>
        <dbReference type="Proteomes" id="UP000305526"/>
    </source>
</evidence>
<dbReference type="EMBL" id="SMCP01000009">
    <property type="protein sequence ID" value="TCV85273.1"/>
    <property type="molecule type" value="Genomic_DNA"/>
</dbReference>
<keyword evidence="4" id="KW-1185">Reference proteome</keyword>
<organism evidence="1 3">
    <name type="scientific">Testudinibacter aquarius</name>
    <dbReference type="NCBI Taxonomy" id="1524974"/>
    <lineage>
        <taxon>Bacteria</taxon>
        <taxon>Pseudomonadati</taxon>
        <taxon>Pseudomonadota</taxon>
        <taxon>Gammaproteobacteria</taxon>
        <taxon>Pasteurellales</taxon>
        <taxon>Pasteurellaceae</taxon>
        <taxon>Testudinibacter</taxon>
    </lineage>
</organism>
<dbReference type="InterPro" id="IPR036255">
    <property type="entry name" value="YgfB-like_sf"/>
</dbReference>
<dbReference type="InterPro" id="IPR011978">
    <property type="entry name" value="YgfB-like"/>
</dbReference>
<dbReference type="Proteomes" id="UP000294619">
    <property type="component" value="Unassembled WGS sequence"/>
</dbReference>
<name>A0A4R3Y556_9PAST</name>
<dbReference type="SUPFAM" id="SSF101327">
    <property type="entry name" value="YgfB-like"/>
    <property type="match status" value="1"/>
</dbReference>
<dbReference type="AlphaFoldDB" id="A0A4R3Y556"/>
<dbReference type="RefSeq" id="WP_132967644.1">
    <property type="nucleotide sequence ID" value="NZ_LEKL01000083.1"/>
</dbReference>
<dbReference type="EMBL" id="VDGV01000039">
    <property type="protein sequence ID" value="TNG92116.1"/>
    <property type="molecule type" value="Genomic_DNA"/>
</dbReference>
<gene>
    <name evidence="1" type="ORF">EDC16_10951</name>
    <name evidence="2" type="ORF">FHQ21_05585</name>
</gene>
<comment type="caution">
    <text evidence="1">The sequence shown here is derived from an EMBL/GenBank/DDBJ whole genome shotgun (WGS) entry which is preliminary data.</text>
</comment>
<dbReference type="NCBIfam" id="TIGR02292">
    <property type="entry name" value="ygfB_yecA"/>
    <property type="match status" value="1"/>
</dbReference>
<dbReference type="Gene3D" id="1.20.120.740">
    <property type="entry name" value="YgfB uncharacterised protein family UPF0149, PF03695"/>
    <property type="match status" value="1"/>
</dbReference>
<dbReference type="Proteomes" id="UP000305526">
    <property type="component" value="Unassembled WGS sequence"/>
</dbReference>
<reference evidence="1 3" key="1">
    <citation type="submission" date="2019-03" db="EMBL/GenBank/DDBJ databases">
        <title>Genomic Encyclopedia of Type Strains, Phase IV (KMG-IV): sequencing the most valuable type-strain genomes for metagenomic binning, comparative biology and taxonomic classification.</title>
        <authorList>
            <person name="Goeker M."/>
        </authorList>
    </citation>
    <scope>NUCLEOTIDE SEQUENCE [LARGE SCALE GENOMIC DNA]</scope>
    <source>
        <strain evidence="1 3">DSM 28140</strain>
    </source>
</reference>
<sequence>MQQLDESLEDEELALLDDLLLEYGAERENGYNILSLSELDGLLTAILSSPELVAPNQWLPAIFDENAQESIPDENTFNLLLSLIFRHYNDVIQRLNSPLFYAYFDEGIDDFVILDSWCSGYIIGAKVSGWGNLPDKIQGQYDLIRSFAYFEGDDLNLDDHPSAKETQERAAKVEQAVMAIYQYFLTLRNR</sequence>
<proteinExistence type="predicted"/>
<dbReference type="Pfam" id="PF03695">
    <property type="entry name" value="UPF0149"/>
    <property type="match status" value="1"/>
</dbReference>
<evidence type="ECO:0000313" key="2">
    <source>
        <dbReference type="EMBL" id="TNG92116.1"/>
    </source>
</evidence>
<reference evidence="2 4" key="2">
    <citation type="submission" date="2019-05" db="EMBL/GenBank/DDBJ databases">
        <title>Pasteurellaceae isolates from reptiles.</title>
        <authorList>
            <person name="Bojesen A.M."/>
            <person name="Lund E."/>
        </authorList>
    </citation>
    <scope>NUCLEOTIDE SEQUENCE [LARGE SCALE GENOMIC DNA]</scope>
    <source>
        <strain evidence="2 4">ELNT2x</strain>
    </source>
</reference>
<evidence type="ECO:0000313" key="1">
    <source>
        <dbReference type="EMBL" id="TCV85273.1"/>
    </source>
</evidence>